<evidence type="ECO:0000313" key="3">
    <source>
        <dbReference type="Proteomes" id="UP001610563"/>
    </source>
</evidence>
<feature type="transmembrane region" description="Helical" evidence="1">
    <location>
        <begin position="204"/>
        <end position="223"/>
    </location>
</feature>
<keyword evidence="1" id="KW-1133">Transmembrane helix</keyword>
<gene>
    <name evidence="2" type="ORF">BJX66DRAFT_330150</name>
</gene>
<accession>A0ABR4FLN2</accession>
<dbReference type="EMBL" id="JBFTWV010000190">
    <property type="protein sequence ID" value="KAL2784178.1"/>
    <property type="molecule type" value="Genomic_DNA"/>
</dbReference>
<name>A0ABR4FLN2_9EURO</name>
<sequence>MAEVGRLFKENAVIAPLMWHLLIQPEVPRVTYRIRTHVLNGHADEAGRLKESFKEIFALEAVAAAIIAQIAITALSLGDFGNIHWTASAFAYSSLVSGVLSTYYSFYVQQLLSSLHTSEDVREWLLAKKLVAAPEPPSGTRGRRQLEIQCTDIEIPSATAAALLTAPTRLLMFSVMFLFLALGVYLACMYSHDLGNLRGYRANLAVLVFFIIISIFSIWELLIPLSYKDSARWTAHGHRDGEELRDIGVGRDSMLARENRSTIAASSREDLLQEGLKASIRAQEESLKAQKALLDLLHVQVLPPV</sequence>
<evidence type="ECO:0000313" key="2">
    <source>
        <dbReference type="EMBL" id="KAL2784178.1"/>
    </source>
</evidence>
<feature type="transmembrane region" description="Helical" evidence="1">
    <location>
        <begin position="170"/>
        <end position="192"/>
    </location>
</feature>
<proteinExistence type="predicted"/>
<organism evidence="2 3">
    <name type="scientific">Aspergillus keveii</name>
    <dbReference type="NCBI Taxonomy" id="714993"/>
    <lineage>
        <taxon>Eukaryota</taxon>
        <taxon>Fungi</taxon>
        <taxon>Dikarya</taxon>
        <taxon>Ascomycota</taxon>
        <taxon>Pezizomycotina</taxon>
        <taxon>Eurotiomycetes</taxon>
        <taxon>Eurotiomycetidae</taxon>
        <taxon>Eurotiales</taxon>
        <taxon>Aspergillaceae</taxon>
        <taxon>Aspergillus</taxon>
        <taxon>Aspergillus subgen. Nidulantes</taxon>
    </lineage>
</organism>
<evidence type="ECO:0000256" key="1">
    <source>
        <dbReference type="SAM" id="Phobius"/>
    </source>
</evidence>
<dbReference type="Proteomes" id="UP001610563">
    <property type="component" value="Unassembled WGS sequence"/>
</dbReference>
<feature type="transmembrane region" description="Helical" evidence="1">
    <location>
        <begin position="83"/>
        <end position="106"/>
    </location>
</feature>
<feature type="transmembrane region" description="Helical" evidence="1">
    <location>
        <begin position="56"/>
        <end position="77"/>
    </location>
</feature>
<keyword evidence="3" id="KW-1185">Reference proteome</keyword>
<protein>
    <submittedName>
        <fullName evidence="2">Uncharacterized protein</fullName>
    </submittedName>
</protein>
<reference evidence="2 3" key="1">
    <citation type="submission" date="2024-07" db="EMBL/GenBank/DDBJ databases">
        <title>Section-level genome sequencing and comparative genomics of Aspergillus sections Usti and Cavernicolus.</title>
        <authorList>
            <consortium name="Lawrence Berkeley National Laboratory"/>
            <person name="Nybo J.L."/>
            <person name="Vesth T.C."/>
            <person name="Theobald S."/>
            <person name="Frisvad J.C."/>
            <person name="Larsen T.O."/>
            <person name="Kjaerboelling I."/>
            <person name="Rothschild-Mancinelli K."/>
            <person name="Lyhne E.K."/>
            <person name="Kogle M.E."/>
            <person name="Barry K."/>
            <person name="Clum A."/>
            <person name="Na H."/>
            <person name="Ledsgaard L."/>
            <person name="Lin J."/>
            <person name="Lipzen A."/>
            <person name="Kuo A."/>
            <person name="Riley R."/>
            <person name="Mondo S."/>
            <person name="Labutti K."/>
            <person name="Haridas S."/>
            <person name="Pangalinan J."/>
            <person name="Salamov A.A."/>
            <person name="Simmons B.A."/>
            <person name="Magnuson J.K."/>
            <person name="Chen J."/>
            <person name="Drula E."/>
            <person name="Henrissat B."/>
            <person name="Wiebenga A."/>
            <person name="Lubbers R.J."/>
            <person name="Gomes A.C."/>
            <person name="Makela M.R."/>
            <person name="Stajich J."/>
            <person name="Grigoriev I.V."/>
            <person name="Mortensen U.H."/>
            <person name="De Vries R.P."/>
            <person name="Baker S.E."/>
            <person name="Andersen M.R."/>
        </authorList>
    </citation>
    <scope>NUCLEOTIDE SEQUENCE [LARGE SCALE GENOMIC DNA]</scope>
    <source>
        <strain evidence="2 3">CBS 209.92</strain>
    </source>
</reference>
<comment type="caution">
    <text evidence="2">The sequence shown here is derived from an EMBL/GenBank/DDBJ whole genome shotgun (WGS) entry which is preliminary data.</text>
</comment>
<keyword evidence="1" id="KW-0812">Transmembrane</keyword>
<keyword evidence="1" id="KW-0472">Membrane</keyword>